<reference evidence="1 2" key="1">
    <citation type="submission" date="2014-08" db="EMBL/GenBank/DDBJ databases">
        <title>Chaperone-usher fimbriae in a diverse selection of Gallibacterium genomes.</title>
        <authorList>
            <person name="Kudirkiene E."/>
            <person name="Bager R.J."/>
            <person name="Johnson T.J."/>
            <person name="Bojesen A.M."/>
        </authorList>
    </citation>
    <scope>NUCLEOTIDE SEQUENCE [LARGE SCALE GENOMIC DNA]</scope>
    <source>
        <strain evidence="1 2">CCM5976</strain>
    </source>
</reference>
<comment type="caution">
    <text evidence="1">The sequence shown here is derived from an EMBL/GenBank/DDBJ whole genome shotgun (WGS) entry which is preliminary data.</text>
</comment>
<sequence>MELVFNNIRRVFIQWGYWATPRLGTEYPSLSISIPLPPDESDRRVLPISDVLALKIEDCLIVMRKVTPDLYDLFMATYAYRLPLYTEYDKDRIPVRYGILELFNISKAQYFHQMKIAETSLKLMLTKDECIFLA</sequence>
<protein>
    <recommendedName>
        <fullName evidence="3">Antitermination protein Q</fullName>
    </recommendedName>
</protein>
<evidence type="ECO:0000313" key="1">
    <source>
        <dbReference type="EMBL" id="KGQ29993.1"/>
    </source>
</evidence>
<keyword evidence="2" id="KW-1185">Reference proteome</keyword>
<evidence type="ECO:0008006" key="3">
    <source>
        <dbReference type="Google" id="ProtNLM"/>
    </source>
</evidence>
<evidence type="ECO:0000313" key="2">
    <source>
        <dbReference type="Proteomes" id="UP000030418"/>
    </source>
</evidence>
<dbReference type="EMBL" id="JPXY01000061">
    <property type="protein sequence ID" value="KGQ29993.1"/>
    <property type="molecule type" value="Genomic_DNA"/>
</dbReference>
<proteinExistence type="predicted"/>
<organism evidence="1 2">
    <name type="scientific">Gallibacterium genomosp. 2</name>
    <dbReference type="NCBI Taxonomy" id="155517"/>
    <lineage>
        <taxon>Bacteria</taxon>
        <taxon>Pseudomonadati</taxon>
        <taxon>Pseudomonadota</taxon>
        <taxon>Gammaproteobacteria</taxon>
        <taxon>Pasteurellales</taxon>
        <taxon>Pasteurellaceae</taxon>
        <taxon>Gallibacterium</taxon>
    </lineage>
</organism>
<gene>
    <name evidence="1" type="ORF">P375_11320</name>
</gene>
<accession>A0A0A2XCX1</accession>
<dbReference type="Proteomes" id="UP000030418">
    <property type="component" value="Unassembled WGS sequence"/>
</dbReference>
<name>A0A0A2XCX1_9PAST</name>
<dbReference type="RefSeq" id="WP_039137037.1">
    <property type="nucleotide sequence ID" value="NZ_JPXY01000061.1"/>
</dbReference>
<dbReference type="AlphaFoldDB" id="A0A0A2XCX1"/>